<keyword evidence="3" id="KW-1185">Reference proteome</keyword>
<name>A0A075MQB2_9ARCH</name>
<sequence>MPKVIGKKKKKTKNPRDKKTSEAASVATDMTSSTIASVSVCLRSTVFLRRKVI</sequence>
<feature type="region of interest" description="Disordered" evidence="1">
    <location>
        <begin position="1"/>
        <end position="25"/>
    </location>
</feature>
<reference evidence="2 3" key="1">
    <citation type="journal article" date="2014" name="PLoS ONE">
        <title>Genome Sequence of Candidatus Nitrososphaera evergladensis from Group I.1b Enriched from Everglades Soil Reveals Novel Genomic Features of the Ammonia-Oxidizing Archaea.</title>
        <authorList>
            <person name="Zhalnina K.V."/>
            <person name="Dias R."/>
            <person name="Leonard M.T."/>
            <person name="Dorr de Quadros P."/>
            <person name="Camargo F.A."/>
            <person name="Drew J.C."/>
            <person name="Farmerie W.G."/>
            <person name="Daroub S.H."/>
            <person name="Triplett E.W."/>
        </authorList>
    </citation>
    <scope>NUCLEOTIDE SEQUENCE [LARGE SCALE GENOMIC DNA]</scope>
    <source>
        <strain evidence="2 3">SR1</strain>
    </source>
</reference>
<proteinExistence type="predicted"/>
<evidence type="ECO:0000256" key="1">
    <source>
        <dbReference type="SAM" id="MobiDB-lite"/>
    </source>
</evidence>
<evidence type="ECO:0000313" key="3">
    <source>
        <dbReference type="Proteomes" id="UP000028194"/>
    </source>
</evidence>
<gene>
    <name evidence="2" type="ORF">NTE_00998</name>
</gene>
<evidence type="ECO:0000313" key="2">
    <source>
        <dbReference type="EMBL" id="AIF83072.1"/>
    </source>
</evidence>
<dbReference type="AlphaFoldDB" id="A0A075MQB2"/>
<dbReference type="KEGG" id="nev:NTE_00998"/>
<feature type="compositionally biased region" description="Basic residues" evidence="1">
    <location>
        <begin position="1"/>
        <end position="13"/>
    </location>
</feature>
<dbReference type="Proteomes" id="UP000028194">
    <property type="component" value="Chromosome"/>
</dbReference>
<dbReference type="HOGENOM" id="CLU_3056947_0_0_2"/>
<protein>
    <submittedName>
        <fullName evidence="2">Uncharacterized protein</fullName>
    </submittedName>
</protein>
<dbReference type="EMBL" id="CP007174">
    <property type="protein sequence ID" value="AIF83072.1"/>
    <property type="molecule type" value="Genomic_DNA"/>
</dbReference>
<accession>A0A075MQB2</accession>
<organism evidence="2 3">
    <name type="scientific">Candidatus Nitrososphaera evergladensis SR1</name>
    <dbReference type="NCBI Taxonomy" id="1459636"/>
    <lineage>
        <taxon>Archaea</taxon>
        <taxon>Nitrososphaerota</taxon>
        <taxon>Nitrososphaeria</taxon>
        <taxon>Nitrososphaerales</taxon>
        <taxon>Nitrososphaeraceae</taxon>
        <taxon>Nitrososphaera</taxon>
    </lineage>
</organism>